<dbReference type="RefSeq" id="WP_089825495.1">
    <property type="nucleotide sequence ID" value="NZ_FODV01000008.1"/>
</dbReference>
<dbReference type="Pfam" id="PF19126">
    <property type="entry name" value="DUF5810"/>
    <property type="match status" value="1"/>
</dbReference>
<evidence type="ECO:0000256" key="1">
    <source>
        <dbReference type="SAM" id="MobiDB-lite"/>
    </source>
</evidence>
<accession>A0A1H8TSZ2</accession>
<evidence type="ECO:0000313" key="3">
    <source>
        <dbReference type="Proteomes" id="UP000199126"/>
    </source>
</evidence>
<proteinExistence type="predicted"/>
<dbReference type="InterPro" id="IPR043833">
    <property type="entry name" value="DUF5810"/>
</dbReference>
<dbReference type="OrthoDB" id="342503at2157"/>
<feature type="compositionally biased region" description="Basic and acidic residues" evidence="1">
    <location>
        <begin position="73"/>
        <end position="84"/>
    </location>
</feature>
<keyword evidence="3" id="KW-1185">Reference proteome</keyword>
<reference evidence="3" key="1">
    <citation type="submission" date="2016-10" db="EMBL/GenBank/DDBJ databases">
        <authorList>
            <person name="Varghese N."/>
            <person name="Submissions S."/>
        </authorList>
    </citation>
    <scope>NUCLEOTIDE SEQUENCE [LARGE SCALE GENOMIC DNA]</scope>
    <source>
        <strain evidence="3">CGMCC 1.10121</strain>
    </source>
</reference>
<dbReference type="AlphaFoldDB" id="A0A1H8TSZ2"/>
<feature type="compositionally biased region" description="Acidic residues" evidence="1">
    <location>
        <begin position="118"/>
        <end position="137"/>
    </location>
</feature>
<gene>
    <name evidence="2" type="ORF">SAMN04487948_10881</name>
</gene>
<evidence type="ECO:0000313" key="2">
    <source>
        <dbReference type="EMBL" id="SEO93744.1"/>
    </source>
</evidence>
<feature type="region of interest" description="Disordered" evidence="1">
    <location>
        <begin position="71"/>
        <end position="137"/>
    </location>
</feature>
<dbReference type="Proteomes" id="UP000199126">
    <property type="component" value="Unassembled WGS sequence"/>
</dbReference>
<organism evidence="2 3">
    <name type="scientific">Halogranum amylolyticum</name>
    <dbReference type="NCBI Taxonomy" id="660520"/>
    <lineage>
        <taxon>Archaea</taxon>
        <taxon>Methanobacteriati</taxon>
        <taxon>Methanobacteriota</taxon>
        <taxon>Stenosarchaea group</taxon>
        <taxon>Halobacteria</taxon>
        <taxon>Halobacteriales</taxon>
        <taxon>Haloferacaceae</taxon>
    </lineage>
</organism>
<protein>
    <submittedName>
        <fullName evidence="2">Uncharacterized protein</fullName>
    </submittedName>
</protein>
<sequence>MGYACPVCDVPQRDGKHLANHLAFTALLRHEDHETWLDDHVDGWSELNAPELADRVVDHADERDFEEVFEDTTDGHDHPHDHAGGRGGPAIRQGGNLDGETQQVLREAQELTEQMMAGDEDAADDPAETDAADDDEQ</sequence>
<name>A0A1H8TSZ2_9EURY</name>
<dbReference type="EMBL" id="FODV01000008">
    <property type="protein sequence ID" value="SEO93744.1"/>
    <property type="molecule type" value="Genomic_DNA"/>
</dbReference>